<evidence type="ECO:0000313" key="2">
    <source>
        <dbReference type="Proteomes" id="UP000031449"/>
    </source>
</evidence>
<dbReference type="HOGENOM" id="CLU_3252737_0_0_9"/>
<dbReference type="Proteomes" id="UP000031449">
    <property type="component" value="Chromosome"/>
</dbReference>
<name>A0A0B5AQ36_9BACL</name>
<dbReference type="EMBL" id="CP009416">
    <property type="protein sequence ID" value="AJD92221.1"/>
    <property type="molecule type" value="Genomic_DNA"/>
</dbReference>
<gene>
    <name evidence="1" type="ORF">JMA_29040</name>
</gene>
<dbReference type="AlphaFoldDB" id="A0A0B5AQ36"/>
<protein>
    <submittedName>
        <fullName evidence="1">Uncharacterized protein</fullName>
    </submittedName>
</protein>
<organism evidence="1 2">
    <name type="scientific">Jeotgalibacillus malaysiensis</name>
    <dbReference type="NCBI Taxonomy" id="1508404"/>
    <lineage>
        <taxon>Bacteria</taxon>
        <taxon>Bacillati</taxon>
        <taxon>Bacillota</taxon>
        <taxon>Bacilli</taxon>
        <taxon>Bacillales</taxon>
        <taxon>Caryophanaceae</taxon>
        <taxon>Jeotgalibacillus</taxon>
    </lineage>
</organism>
<evidence type="ECO:0000313" key="1">
    <source>
        <dbReference type="EMBL" id="AJD92221.1"/>
    </source>
</evidence>
<sequence length="42" mass="4864">MQDLFKIGDRGKFGLLFCMEDNEMMIEESLCPETFTTPGTMR</sequence>
<proteinExistence type="predicted"/>
<dbReference type="BioCyc" id="JESP1508404:G14D9-12185-MONOMER"/>
<dbReference type="KEGG" id="jeo:JMA_29040"/>
<reference evidence="1 2" key="1">
    <citation type="submission" date="2014-08" db="EMBL/GenBank/DDBJ databases">
        <title>Complete genome of a marine bacteria Jeotgalibacillus malaysiensis.</title>
        <authorList>
            <person name="Yaakop A.S."/>
            <person name="Chan K.-G."/>
            <person name="Goh K.M."/>
        </authorList>
    </citation>
    <scope>NUCLEOTIDE SEQUENCE [LARGE SCALE GENOMIC DNA]</scope>
    <source>
        <strain evidence="1 2">D5</strain>
    </source>
</reference>
<accession>A0A0B5AQ36</accession>
<keyword evidence="2" id="KW-1185">Reference proteome</keyword>